<accession>A0ACD4XZF2</accession>
<reference evidence="1" key="1">
    <citation type="submission" date="2023-12" db="EMBL/GenBank/DDBJ databases">
        <title>Genome sequencing and assembly of bacterial species from a model synthetic community.</title>
        <authorList>
            <person name="Hogle S.L."/>
        </authorList>
    </citation>
    <scope>NUCLEOTIDE SEQUENCE</scope>
    <source>
        <strain evidence="1">SBW25</strain>
    </source>
</reference>
<name>A0ACD4XZF2_PSEFL</name>
<proteinExistence type="predicted"/>
<dbReference type="Proteomes" id="UP001325023">
    <property type="component" value="Chromosome"/>
</dbReference>
<protein>
    <submittedName>
        <fullName evidence="1">DUF1989 domain-containing protein</fullName>
    </submittedName>
</protein>
<sequence>MNAPRVSHPREPGLFARAPNLERYRVAAGGVTLVDLQPGDSLHVIDVEGRQTCTLLALDAGGRSALASWGLNASTACRVPGRIGQALRRRGIDAQALPLAASLWDADSPPGHSRQFVAEDALLVIVTAPAEATAVDRQYRPSELRLIVTRANPSPLLVPALPEPLGDVLDEFTLRAGTAHSYTVAKGQYIQVLDVAGRQCSDFVALDRRALDRGVELDLDQTVTRTLNGSAYPAPGLFSKFFDRHMQPMLEVVQDTVGRHDSFALACAARYYETHGYFGHDNCSDNLSRVLAPHGVQARNGWPAINFFFNTGIDAHQQMTLDEPWSRPGDYVLLRAMNDLLCGSTSCPDDIDPANGWNPTDIHVRIYSEKERFSIAMSTRTTADADPILTRESAFHSRTRALTGSFTDYRNWWLPLRYDGYGVTEEYLGCRERVAVMDLTALRKFEIIGPDAEALLQYCLTRDVRRLAVGQVVYSAMCHAHGGMLDDGTLLRLGPDNFRWICGEDYAGVWLREQAQKLGMKVWVKSASEQIHNLAVQGPLSRELLKQMVWTPPTQPSVETLGWFRFLVGRLDGFDGCPLMISRTGYTGELGFEVWCQPEDAVQVWDRIWQLGQPLGLVPLGLEALDLLRIEAGLIFAGYEFSDQTDPFEAGIGFSVPLKSKTDDFIGRDALLRRSAHPSHKLVGLHLSGNEVAHHGDPVYQGRAQVGVITSACRSPLLASNIALCRVDVSCAEPGTELEIGKVDGLQKRISATVSAAIFYDPDKSRVRS</sequence>
<keyword evidence="2" id="KW-1185">Reference proteome</keyword>
<evidence type="ECO:0000313" key="2">
    <source>
        <dbReference type="Proteomes" id="UP001325023"/>
    </source>
</evidence>
<dbReference type="EMBL" id="CP140009">
    <property type="protein sequence ID" value="WQD74575.1"/>
    <property type="molecule type" value="Genomic_DNA"/>
</dbReference>
<evidence type="ECO:0000313" key="1">
    <source>
        <dbReference type="EMBL" id="WQD74575.1"/>
    </source>
</evidence>
<organism evidence="1 2">
    <name type="scientific">Pseudomonas fluorescens</name>
    <dbReference type="NCBI Taxonomy" id="294"/>
    <lineage>
        <taxon>Bacteria</taxon>
        <taxon>Pseudomonadati</taxon>
        <taxon>Pseudomonadota</taxon>
        <taxon>Gammaproteobacteria</taxon>
        <taxon>Pseudomonadales</taxon>
        <taxon>Pseudomonadaceae</taxon>
        <taxon>Pseudomonas</taxon>
    </lineage>
</organism>
<gene>
    <name evidence="1" type="ORF">U0037_11695</name>
</gene>